<feature type="domain" description="4'-phosphopantetheinyl transferase" evidence="2">
    <location>
        <begin position="109"/>
        <end position="173"/>
    </location>
</feature>
<organism evidence="3 4">
    <name type="scientific">Collinsella intestinalis</name>
    <dbReference type="NCBI Taxonomy" id="147207"/>
    <lineage>
        <taxon>Bacteria</taxon>
        <taxon>Bacillati</taxon>
        <taxon>Actinomycetota</taxon>
        <taxon>Coriobacteriia</taxon>
        <taxon>Coriobacteriales</taxon>
        <taxon>Coriobacteriaceae</taxon>
        <taxon>Collinsella</taxon>
    </lineage>
</organism>
<dbReference type="Pfam" id="PF01648">
    <property type="entry name" value="ACPS"/>
    <property type="match status" value="1"/>
</dbReference>
<dbReference type="AlphaFoldDB" id="A0A414NHA1"/>
<keyword evidence="1" id="KW-0808">Transferase</keyword>
<dbReference type="InterPro" id="IPR008278">
    <property type="entry name" value="4-PPantetheinyl_Trfase_dom"/>
</dbReference>
<keyword evidence="4" id="KW-1185">Reference proteome</keyword>
<dbReference type="InterPro" id="IPR037143">
    <property type="entry name" value="4-PPantetheinyl_Trfase_dom_sf"/>
</dbReference>
<dbReference type="RefSeq" id="WP_118103850.1">
    <property type="nucleotide sequence ID" value="NZ_CABJEU010000001.1"/>
</dbReference>
<evidence type="ECO:0000256" key="1">
    <source>
        <dbReference type="ARBA" id="ARBA00022679"/>
    </source>
</evidence>
<gene>
    <name evidence="3" type="ORF">DW682_05630</name>
</gene>
<evidence type="ECO:0000259" key="2">
    <source>
        <dbReference type="Pfam" id="PF01648"/>
    </source>
</evidence>
<protein>
    <recommendedName>
        <fullName evidence="2">4'-phosphopantetheinyl transferase domain-containing protein</fullName>
    </recommendedName>
</protein>
<sequence>MIVNVHVVSTVKLADALRGRAGFAEDLIRALAPRYGARVLDSSLAEATRLEALAAGLLLLDVYGVDTDECLSIGPAGKPYLLDGTVSISISHGGSCCVVASAPGIDGDLGVDVEPVDGFNRLVAHRVFPVETCEWIEAADEGPVRAGRFARAWTGLEAILKAEGTGFERDPRTEGIPDGWHVAHIAWHGHCIAVATAAPTSIELIDHDPADLMARAIECRRDGREGD</sequence>
<dbReference type="GO" id="GO:0000287">
    <property type="term" value="F:magnesium ion binding"/>
    <property type="evidence" value="ECO:0007669"/>
    <property type="project" value="InterPro"/>
</dbReference>
<reference evidence="3 4" key="1">
    <citation type="submission" date="2018-08" db="EMBL/GenBank/DDBJ databases">
        <title>A genome reference for cultivated species of the human gut microbiota.</title>
        <authorList>
            <person name="Zou Y."/>
            <person name="Xue W."/>
            <person name="Luo G."/>
        </authorList>
    </citation>
    <scope>NUCLEOTIDE SEQUENCE [LARGE SCALE GENOMIC DNA]</scope>
    <source>
        <strain evidence="3 4">AM25-33</strain>
    </source>
</reference>
<dbReference type="EMBL" id="QSLJ01000001">
    <property type="protein sequence ID" value="RHF39142.1"/>
    <property type="molecule type" value="Genomic_DNA"/>
</dbReference>
<dbReference type="InParanoid" id="A0A414NHA1"/>
<dbReference type="Proteomes" id="UP000283983">
    <property type="component" value="Unassembled WGS sequence"/>
</dbReference>
<evidence type="ECO:0000313" key="4">
    <source>
        <dbReference type="Proteomes" id="UP000283983"/>
    </source>
</evidence>
<accession>A0A414NHA1</accession>
<comment type="caution">
    <text evidence="3">The sequence shown here is derived from an EMBL/GenBank/DDBJ whole genome shotgun (WGS) entry which is preliminary data.</text>
</comment>
<proteinExistence type="predicted"/>
<name>A0A414NHA1_9ACTN</name>
<dbReference type="SUPFAM" id="SSF56214">
    <property type="entry name" value="4'-phosphopantetheinyl transferase"/>
    <property type="match status" value="1"/>
</dbReference>
<dbReference type="Gene3D" id="3.90.470.20">
    <property type="entry name" value="4'-phosphopantetheinyl transferase domain"/>
    <property type="match status" value="2"/>
</dbReference>
<dbReference type="GO" id="GO:0008897">
    <property type="term" value="F:holo-[acyl-carrier-protein] synthase activity"/>
    <property type="evidence" value="ECO:0007669"/>
    <property type="project" value="InterPro"/>
</dbReference>
<evidence type="ECO:0000313" key="3">
    <source>
        <dbReference type="EMBL" id="RHF39142.1"/>
    </source>
</evidence>